<gene>
    <name evidence="15" type="ORF">C1SCF055_LOCUS10139</name>
</gene>
<dbReference type="SMART" id="SM00054">
    <property type="entry name" value="EFh"/>
    <property type="match status" value="2"/>
</dbReference>
<evidence type="ECO:0000313" key="15">
    <source>
        <dbReference type="EMBL" id="CAI3982447.1"/>
    </source>
</evidence>
<keyword evidence="4" id="KW-0107">Calcium channel</keyword>
<feature type="domain" description="EF-hand" evidence="14">
    <location>
        <begin position="222"/>
        <end position="257"/>
    </location>
</feature>
<evidence type="ECO:0000256" key="12">
    <source>
        <dbReference type="ARBA" id="ARBA00023303"/>
    </source>
</evidence>
<evidence type="ECO:0000256" key="6">
    <source>
        <dbReference type="ARBA" id="ARBA00022837"/>
    </source>
</evidence>
<dbReference type="CDD" id="cd00051">
    <property type="entry name" value="EFh"/>
    <property type="match status" value="1"/>
</dbReference>
<evidence type="ECO:0000256" key="10">
    <source>
        <dbReference type="ARBA" id="ARBA00023136"/>
    </source>
</evidence>
<evidence type="ECO:0000256" key="4">
    <source>
        <dbReference type="ARBA" id="ARBA00022673"/>
    </source>
</evidence>
<dbReference type="Pfam" id="PF13499">
    <property type="entry name" value="EF-hand_7"/>
    <property type="match status" value="1"/>
</dbReference>
<evidence type="ECO:0000313" key="16">
    <source>
        <dbReference type="EMBL" id="CAL1135822.1"/>
    </source>
</evidence>
<keyword evidence="9" id="KW-0406">Ion transport</keyword>
<evidence type="ECO:0000256" key="9">
    <source>
        <dbReference type="ARBA" id="ARBA00023065"/>
    </source>
</evidence>
<keyword evidence="7" id="KW-0851">Voltage-gated channel</keyword>
<keyword evidence="11" id="KW-0325">Glycoprotein</keyword>
<keyword evidence="6" id="KW-0106">Calcium</keyword>
<dbReference type="EMBL" id="CAMXCT030000715">
    <property type="protein sequence ID" value="CAL4769759.1"/>
    <property type="molecule type" value="Genomic_DNA"/>
</dbReference>
<dbReference type="PANTHER" id="PTHR45628">
    <property type="entry name" value="VOLTAGE-DEPENDENT CALCIUM CHANNEL TYPE A SUBUNIT ALPHA-1"/>
    <property type="match status" value="1"/>
</dbReference>
<dbReference type="PROSITE" id="PS50222">
    <property type="entry name" value="EF_HAND_2"/>
    <property type="match status" value="2"/>
</dbReference>
<dbReference type="EMBL" id="CAMXCT020000715">
    <property type="protein sequence ID" value="CAL1135822.1"/>
    <property type="molecule type" value="Genomic_DNA"/>
</dbReference>
<keyword evidence="8 13" id="KW-1133">Transmembrane helix</keyword>
<reference evidence="16" key="2">
    <citation type="submission" date="2024-04" db="EMBL/GenBank/DDBJ databases">
        <authorList>
            <person name="Chen Y."/>
            <person name="Shah S."/>
            <person name="Dougan E. K."/>
            <person name="Thang M."/>
            <person name="Chan C."/>
        </authorList>
    </citation>
    <scope>NUCLEOTIDE SEQUENCE [LARGE SCALE GENOMIC DNA]</scope>
</reference>
<comment type="caution">
    <text evidence="15">The sequence shown here is derived from an EMBL/GenBank/DDBJ whole genome shotgun (WGS) entry which is preliminary data.</text>
</comment>
<dbReference type="InterPro" id="IPR002048">
    <property type="entry name" value="EF_hand_dom"/>
</dbReference>
<evidence type="ECO:0000313" key="18">
    <source>
        <dbReference type="Proteomes" id="UP001152797"/>
    </source>
</evidence>
<keyword evidence="18" id="KW-1185">Reference proteome</keyword>
<keyword evidence="5 13" id="KW-0812">Transmembrane</keyword>
<keyword evidence="10 13" id="KW-0472">Membrane</keyword>
<evidence type="ECO:0000256" key="8">
    <source>
        <dbReference type="ARBA" id="ARBA00022989"/>
    </source>
</evidence>
<protein>
    <submittedName>
        <fullName evidence="17">Voltage-dependent L-type calcium channel subunit alpha-1F (Voltage-gated calcium channel subunit alpha Cav1.4)</fullName>
    </submittedName>
</protein>
<evidence type="ECO:0000256" key="5">
    <source>
        <dbReference type="ARBA" id="ARBA00022692"/>
    </source>
</evidence>
<dbReference type="GO" id="GO:0005509">
    <property type="term" value="F:calcium ion binding"/>
    <property type="evidence" value="ECO:0007669"/>
    <property type="project" value="InterPro"/>
</dbReference>
<evidence type="ECO:0000256" key="13">
    <source>
        <dbReference type="SAM" id="Phobius"/>
    </source>
</evidence>
<dbReference type="Pfam" id="PF00520">
    <property type="entry name" value="Ion_trans"/>
    <property type="match status" value="1"/>
</dbReference>
<dbReference type="PANTHER" id="PTHR45628:SF7">
    <property type="entry name" value="VOLTAGE-DEPENDENT CALCIUM CHANNEL TYPE A SUBUNIT ALPHA-1"/>
    <property type="match status" value="1"/>
</dbReference>
<feature type="transmembrane region" description="Helical" evidence="13">
    <location>
        <begin position="52"/>
        <end position="72"/>
    </location>
</feature>
<dbReference type="GO" id="GO:0008331">
    <property type="term" value="F:high voltage-gated calcium channel activity"/>
    <property type="evidence" value="ECO:0007669"/>
    <property type="project" value="TreeGrafter"/>
</dbReference>
<feature type="non-terminal residue" evidence="15">
    <location>
        <position position="1"/>
    </location>
</feature>
<accession>A0A9P1FQ77</accession>
<dbReference type="AlphaFoldDB" id="A0A9P1FQ77"/>
<evidence type="ECO:0000313" key="17">
    <source>
        <dbReference type="EMBL" id="CAL4769759.1"/>
    </source>
</evidence>
<dbReference type="EMBL" id="CAMXCT010000715">
    <property type="protein sequence ID" value="CAI3982447.1"/>
    <property type="molecule type" value="Genomic_DNA"/>
</dbReference>
<feature type="transmembrane region" description="Helical" evidence="13">
    <location>
        <begin position="133"/>
        <end position="154"/>
    </location>
</feature>
<keyword evidence="12" id="KW-0407">Ion channel</keyword>
<evidence type="ECO:0000256" key="7">
    <source>
        <dbReference type="ARBA" id="ARBA00022882"/>
    </source>
</evidence>
<dbReference type="InterPro" id="IPR018247">
    <property type="entry name" value="EF_Hand_1_Ca_BS"/>
</dbReference>
<dbReference type="Gene3D" id="1.10.238.10">
    <property type="entry name" value="EF-hand"/>
    <property type="match status" value="1"/>
</dbReference>
<dbReference type="OrthoDB" id="428593at2759"/>
<dbReference type="Gene3D" id="1.10.287.70">
    <property type="match status" value="1"/>
</dbReference>
<dbReference type="SUPFAM" id="SSF81324">
    <property type="entry name" value="Voltage-gated potassium channels"/>
    <property type="match status" value="1"/>
</dbReference>
<dbReference type="GO" id="GO:0005891">
    <property type="term" value="C:voltage-gated calcium channel complex"/>
    <property type="evidence" value="ECO:0007669"/>
    <property type="project" value="TreeGrafter"/>
</dbReference>
<evidence type="ECO:0000256" key="11">
    <source>
        <dbReference type="ARBA" id="ARBA00023180"/>
    </source>
</evidence>
<evidence type="ECO:0000256" key="2">
    <source>
        <dbReference type="ARBA" id="ARBA00022448"/>
    </source>
</evidence>
<sequence length="348" mass="38722">VFLGWLSALLTTDSVNLNMLRLSRLVRVVRAARVFISVPELYLLISGLYSSIKAIVFGSLMLATVISFWAVISVELFHPEIAGLKFDNCDRCANGFQSVFQAGLTLFQQIVAGDSWGQISIPLIDVAPWTAPFLFFIMMTVSLGVMNLILAVIVERAAEARANDQERKQKQKEEERARNMVGLATLCASMDMDGSGSLSLEEMLEGFETSEDFQKLMHCMDIQRDDVETIFNVLDEDRSGEVSYLEFCKHLGSFFERDPKIIGSVVKYSMMEIKQVVKEEVMDVLQLHTKMLQEQRLLLDKLRYAVCPAPVGSPVPASVPAKLAELVKGEAELPSLQSLQRLGAKGTS</sequence>
<feature type="domain" description="EF-hand" evidence="14">
    <location>
        <begin position="178"/>
        <end position="213"/>
    </location>
</feature>
<reference evidence="15" key="1">
    <citation type="submission" date="2022-10" db="EMBL/GenBank/DDBJ databases">
        <authorList>
            <person name="Chen Y."/>
            <person name="Dougan E. K."/>
            <person name="Chan C."/>
            <person name="Rhodes N."/>
            <person name="Thang M."/>
        </authorList>
    </citation>
    <scope>NUCLEOTIDE SEQUENCE</scope>
</reference>
<keyword evidence="2" id="KW-0813">Transport</keyword>
<dbReference type="InterPro" id="IPR005821">
    <property type="entry name" value="Ion_trans_dom"/>
</dbReference>
<keyword evidence="3" id="KW-0109">Calcium transport</keyword>
<comment type="subcellular location">
    <subcellularLocation>
        <location evidence="1">Membrane</location>
        <topology evidence="1">Multi-pass membrane protein</topology>
    </subcellularLocation>
</comment>
<dbReference type="InterPro" id="IPR050599">
    <property type="entry name" value="VDCC_alpha-1_subunit"/>
</dbReference>
<evidence type="ECO:0000259" key="14">
    <source>
        <dbReference type="PROSITE" id="PS50222"/>
    </source>
</evidence>
<organism evidence="15">
    <name type="scientific">Cladocopium goreaui</name>
    <dbReference type="NCBI Taxonomy" id="2562237"/>
    <lineage>
        <taxon>Eukaryota</taxon>
        <taxon>Sar</taxon>
        <taxon>Alveolata</taxon>
        <taxon>Dinophyceae</taxon>
        <taxon>Suessiales</taxon>
        <taxon>Symbiodiniaceae</taxon>
        <taxon>Cladocopium</taxon>
    </lineage>
</organism>
<evidence type="ECO:0000256" key="3">
    <source>
        <dbReference type="ARBA" id="ARBA00022568"/>
    </source>
</evidence>
<evidence type="ECO:0000256" key="1">
    <source>
        <dbReference type="ARBA" id="ARBA00004141"/>
    </source>
</evidence>
<name>A0A9P1FQ77_9DINO</name>
<proteinExistence type="predicted"/>
<dbReference type="PROSITE" id="PS00018">
    <property type="entry name" value="EF_HAND_1"/>
    <property type="match status" value="2"/>
</dbReference>
<dbReference type="GO" id="GO:0098703">
    <property type="term" value="P:calcium ion import across plasma membrane"/>
    <property type="evidence" value="ECO:0007669"/>
    <property type="project" value="TreeGrafter"/>
</dbReference>
<dbReference type="Proteomes" id="UP001152797">
    <property type="component" value="Unassembled WGS sequence"/>
</dbReference>
<dbReference type="SUPFAM" id="SSF47473">
    <property type="entry name" value="EF-hand"/>
    <property type="match status" value="1"/>
</dbReference>
<dbReference type="InterPro" id="IPR011992">
    <property type="entry name" value="EF-hand-dom_pair"/>
</dbReference>
<feature type="transmembrane region" description="Helical" evidence="13">
    <location>
        <begin position="25"/>
        <end position="45"/>
    </location>
</feature>